<name>A0ABN9ULN2_9DINO</name>
<accession>A0ABN9ULN2</accession>
<feature type="transmembrane region" description="Helical" evidence="5">
    <location>
        <begin position="814"/>
        <end position="834"/>
    </location>
</feature>
<evidence type="ECO:0000256" key="2">
    <source>
        <dbReference type="ARBA" id="ARBA00022692"/>
    </source>
</evidence>
<reference evidence="6" key="1">
    <citation type="submission" date="2023-10" db="EMBL/GenBank/DDBJ databases">
        <authorList>
            <person name="Chen Y."/>
            <person name="Shah S."/>
            <person name="Dougan E. K."/>
            <person name="Thang M."/>
            <person name="Chan C."/>
        </authorList>
    </citation>
    <scope>NUCLEOTIDE SEQUENCE [LARGE SCALE GENOMIC DNA]</scope>
</reference>
<keyword evidence="4 5" id="KW-0472">Membrane</keyword>
<keyword evidence="7" id="KW-1185">Reference proteome</keyword>
<comment type="caution">
    <text evidence="6">The sequence shown here is derived from an EMBL/GenBank/DDBJ whole genome shotgun (WGS) entry which is preliminary data.</text>
</comment>
<dbReference type="InterPro" id="IPR007271">
    <property type="entry name" value="Nuc_sug_transpt"/>
</dbReference>
<keyword evidence="2 5" id="KW-0812">Transmembrane</keyword>
<gene>
    <name evidence="6" type="ORF">PCOR1329_LOCUS49260</name>
</gene>
<evidence type="ECO:0000313" key="6">
    <source>
        <dbReference type="EMBL" id="CAK0860233.1"/>
    </source>
</evidence>
<dbReference type="EMBL" id="CAUYUJ010015958">
    <property type="protein sequence ID" value="CAK0860233.1"/>
    <property type="molecule type" value="Genomic_DNA"/>
</dbReference>
<evidence type="ECO:0000256" key="3">
    <source>
        <dbReference type="ARBA" id="ARBA00022989"/>
    </source>
</evidence>
<sequence>MGAERLHNGPRLLKGVVDLCRAGSASRHSALYCKSICWLSWQDHGCVNGRSRAGALAAGNVLQWRLGAASAGRMAAKHDVTKAFACVSHEHLGQTVYQMHRRVDAQVMFPRHRRTACAVNARDGDGTFLNGAECHMGDSDAATKFRLAFERPAKEWRRAFFPTSDVRELIAGCPIAQKTCDLGATSAFLGARAHASGWSDEEINARCSAMRLGWRGMGKFWKVCSFFDRKSLVFQGRAIGAAASGLEARVLTSDQTKKLDSVAARYASSPRQGIAIYRRLNEGGKTNHWALQFKNDLHYPGRLDDGPGSLDEQKNMDAKIVDLIELDDELMDVKQMQKFFPALLRLLLNLALHQRRSDAIELKTFLMSSGTQVAVKARALVKDWVEAAEDARSPLPKAEEERNIQGTGARSVACHAGVFEGLVAEGNAVGRADQRQLEELAKQQNAANAQEMGEAAPLAKITDAREEGEVKLALSCTSRLNFQPAPASPAAQAGAGCKQGAAPLGHAERPLHTGLHELENMTQRAKMSAASRGSALTHGPSEPTFPALIRRGSRAAEPRRDKPIHQNLEEVAPLQPPRVKSPLRLPRLLQRRGLWKEVLASCVCVSVGVLHPLATEASKSGKVFTCQRDPSEDEPVLCTTDSYLDSDDLIVRRGMPFHPATLTVASQFLAVMISCCMVLAVMGAPAWKRLLDRKSLMRIAPVGLLYGLGDFLQTVACNSASAPVVLVMGQSKLLLTALLSKFMLPSQGAADWPRLIVISCAAAASTDISAGMAANSVMSDFEVQGALLALLKATLSSMGAVLSERDFKKGENYWILSFRVQLMMLCASVAILPWTCSAFFDRGLPPMDVLAEFFQGGPVVKCLPAGVVPRCVPQGAGGSCSCIDHQGWDRWTAVAVFAIVINGYATGLEPTLVIAVLTGARFLDAYP</sequence>
<evidence type="ECO:0008006" key="8">
    <source>
        <dbReference type="Google" id="ProtNLM"/>
    </source>
</evidence>
<dbReference type="PANTHER" id="PTHR10231">
    <property type="entry name" value="NUCLEOTIDE-SUGAR TRANSMEMBRANE TRANSPORTER"/>
    <property type="match status" value="1"/>
</dbReference>
<comment type="subcellular location">
    <subcellularLocation>
        <location evidence="1">Membrane</location>
        <topology evidence="1">Multi-pass membrane protein</topology>
    </subcellularLocation>
</comment>
<evidence type="ECO:0000256" key="1">
    <source>
        <dbReference type="ARBA" id="ARBA00004141"/>
    </source>
</evidence>
<protein>
    <recommendedName>
        <fullName evidence="8">Sugar phosphate transporter domain-containing protein</fullName>
    </recommendedName>
</protein>
<organism evidence="6 7">
    <name type="scientific">Prorocentrum cordatum</name>
    <dbReference type="NCBI Taxonomy" id="2364126"/>
    <lineage>
        <taxon>Eukaryota</taxon>
        <taxon>Sar</taxon>
        <taxon>Alveolata</taxon>
        <taxon>Dinophyceae</taxon>
        <taxon>Prorocentrales</taxon>
        <taxon>Prorocentraceae</taxon>
        <taxon>Prorocentrum</taxon>
    </lineage>
</organism>
<proteinExistence type="predicted"/>
<dbReference type="Proteomes" id="UP001189429">
    <property type="component" value="Unassembled WGS sequence"/>
</dbReference>
<feature type="transmembrane region" description="Helical" evidence="5">
    <location>
        <begin position="668"/>
        <end position="687"/>
    </location>
</feature>
<evidence type="ECO:0000313" key="7">
    <source>
        <dbReference type="Proteomes" id="UP001189429"/>
    </source>
</evidence>
<evidence type="ECO:0000256" key="5">
    <source>
        <dbReference type="SAM" id="Phobius"/>
    </source>
</evidence>
<evidence type="ECO:0000256" key="4">
    <source>
        <dbReference type="ARBA" id="ARBA00023136"/>
    </source>
</evidence>
<keyword evidence="3 5" id="KW-1133">Transmembrane helix</keyword>